<dbReference type="PANTHER" id="PTHR31107">
    <property type="entry name" value="APOPTOGENIC PROTEIN 1, MITOCHONDRIAL"/>
    <property type="match status" value="1"/>
</dbReference>
<keyword evidence="3" id="KW-0999">Mitochondrion inner membrane</keyword>
<evidence type="ECO:0000256" key="6">
    <source>
        <dbReference type="ARBA" id="ARBA00023136"/>
    </source>
</evidence>
<evidence type="ECO:0000256" key="4">
    <source>
        <dbReference type="ARBA" id="ARBA00022946"/>
    </source>
</evidence>
<dbReference type="EMBL" id="SDOV01000004">
    <property type="protein sequence ID" value="KAH7641548.1"/>
    <property type="molecule type" value="Genomic_DNA"/>
</dbReference>
<keyword evidence="9" id="KW-1185">Reference proteome</keyword>
<evidence type="ECO:0000256" key="1">
    <source>
        <dbReference type="ARBA" id="ARBA00004443"/>
    </source>
</evidence>
<dbReference type="OrthoDB" id="6246201at2759"/>
<comment type="caution">
    <text evidence="8">The sequence shown here is derived from an EMBL/GenBank/DDBJ whole genome shotgun (WGS) entry which is preliminary data.</text>
</comment>
<reference evidence="7" key="2">
    <citation type="submission" date="2020-06" db="EMBL/GenBank/DDBJ databases">
        <authorList>
            <person name="Ji K."/>
            <person name="Li J."/>
        </authorList>
    </citation>
    <scope>NUCLEOTIDE SEQUENCE</scope>
    <source>
        <strain evidence="7">JKM2019</strain>
        <tissue evidence="7">Whole body</tissue>
    </source>
</reference>
<evidence type="ECO:0000313" key="8">
    <source>
        <dbReference type="EMBL" id="KAH9527395.1"/>
    </source>
</evidence>
<gene>
    <name evidence="8" type="primary">APOPT1</name>
    <name evidence="8" type="ORF">DERF_001413</name>
    <name evidence="7" type="ORF">HUG17_4593</name>
</gene>
<dbReference type="Proteomes" id="UP000790347">
    <property type="component" value="Unassembled WGS sequence"/>
</dbReference>
<dbReference type="GO" id="GO:0005743">
    <property type="term" value="C:mitochondrial inner membrane"/>
    <property type="evidence" value="ECO:0007669"/>
    <property type="project" value="UniProtKB-SubCell"/>
</dbReference>
<evidence type="ECO:0000256" key="2">
    <source>
        <dbReference type="ARBA" id="ARBA00005453"/>
    </source>
</evidence>
<organism evidence="8 9">
    <name type="scientific">Dermatophagoides farinae</name>
    <name type="common">American house dust mite</name>
    <dbReference type="NCBI Taxonomy" id="6954"/>
    <lineage>
        <taxon>Eukaryota</taxon>
        <taxon>Metazoa</taxon>
        <taxon>Ecdysozoa</taxon>
        <taxon>Arthropoda</taxon>
        <taxon>Chelicerata</taxon>
        <taxon>Arachnida</taxon>
        <taxon>Acari</taxon>
        <taxon>Acariformes</taxon>
        <taxon>Sarcoptiformes</taxon>
        <taxon>Astigmata</taxon>
        <taxon>Psoroptidia</taxon>
        <taxon>Analgoidea</taxon>
        <taxon>Pyroglyphidae</taxon>
        <taxon>Dermatophagoidinae</taxon>
        <taxon>Dermatophagoides</taxon>
    </lineage>
</organism>
<dbReference type="AlphaFoldDB" id="A0A922LCZ5"/>
<proteinExistence type="inferred from homology"/>
<dbReference type="PANTHER" id="PTHR31107:SF2">
    <property type="entry name" value="CYTOCHROME C OXIDASE ASSEMBLY FACTOR 8"/>
    <property type="match status" value="1"/>
</dbReference>
<keyword evidence="4" id="KW-0809">Transit peptide</keyword>
<accession>A0A922LCZ5</accession>
<comment type="similarity">
    <text evidence="2">Belongs to the COA8 family.</text>
</comment>
<sequence>MIKTLRINNIIPANRNHPWIHYNVMVKIIRSITNETNRTVHQTSSNGSKTFKHSDKVSAIPHPISKLRLFNYAINENETEYEKRLRERRIQIQNFNHEYWSKINTEFNQKKKNYIENELKNRHSEIDYNSTQTHEELAQFYKKFLDDNHQRYIGYNSQWYRNNLNLLWHSFIVSIIRLGRRFGRNKHQMK</sequence>
<evidence type="ECO:0000256" key="5">
    <source>
        <dbReference type="ARBA" id="ARBA00023128"/>
    </source>
</evidence>
<protein>
    <submittedName>
        <fullName evidence="8">Apoptogenic protein 1, mitochondrial</fullName>
    </submittedName>
    <submittedName>
        <fullName evidence="7">Duf2315 domain containing protein</fullName>
    </submittedName>
</protein>
<dbReference type="InterPro" id="IPR018796">
    <property type="entry name" value="COA8"/>
</dbReference>
<dbReference type="GO" id="GO:0097193">
    <property type="term" value="P:intrinsic apoptotic signaling pathway"/>
    <property type="evidence" value="ECO:0007669"/>
    <property type="project" value="InterPro"/>
</dbReference>
<evidence type="ECO:0000256" key="3">
    <source>
        <dbReference type="ARBA" id="ARBA00022792"/>
    </source>
</evidence>
<evidence type="ECO:0000313" key="9">
    <source>
        <dbReference type="Proteomes" id="UP000790347"/>
    </source>
</evidence>
<keyword evidence="5" id="KW-0496">Mitochondrion</keyword>
<dbReference type="EMBL" id="ASGP02000001">
    <property type="protein sequence ID" value="KAH9527395.1"/>
    <property type="molecule type" value="Genomic_DNA"/>
</dbReference>
<reference evidence="8" key="4">
    <citation type="journal article" date="2022" name="Res Sq">
        <title>Comparative Genomics Reveals Insights into the Divergent Evolution of Astigmatic Mites and Household Pest Adaptations.</title>
        <authorList>
            <person name="Xiong Q."/>
            <person name="Wan A.T.-Y."/>
            <person name="Liu X.-Y."/>
            <person name="Fung C.S.-H."/>
            <person name="Xiao X."/>
            <person name="Malainual N."/>
            <person name="Hou J."/>
            <person name="Wang L."/>
            <person name="Wang M."/>
            <person name="Yang K."/>
            <person name="Cui Y."/>
            <person name="Leung E."/>
            <person name="Nong W."/>
            <person name="Shin S.-K."/>
            <person name="Au S."/>
            <person name="Jeong K.Y."/>
            <person name="Chew F.T."/>
            <person name="Hui J."/>
            <person name="Leung T.F."/>
            <person name="Tungtrongchitr A."/>
            <person name="Zhong N."/>
            <person name="Liu Z."/>
            <person name="Tsui S."/>
        </authorList>
    </citation>
    <scope>NUCLEOTIDE SEQUENCE</scope>
    <source>
        <strain evidence="8">Derf</strain>
        <tissue evidence="8">Whole organism</tissue>
    </source>
</reference>
<dbReference type="Proteomes" id="UP000828236">
    <property type="component" value="Unassembled WGS sequence"/>
</dbReference>
<keyword evidence="6" id="KW-0472">Membrane</keyword>
<reference evidence="7" key="3">
    <citation type="journal article" date="2021" name="World Allergy Organ. J.">
        <title>Chromosome-level assembly of Dermatophagoides farinae genome and transcriptome reveals two novel allergens Der f 37 and Der f 39.</title>
        <authorList>
            <person name="Chen J."/>
            <person name="Cai Z."/>
            <person name="Fan D."/>
            <person name="Hu J."/>
            <person name="Hou Y."/>
            <person name="He Y."/>
            <person name="Zhang Z."/>
            <person name="Zhao Z."/>
            <person name="Gao P."/>
            <person name="Hu W."/>
            <person name="Sun J."/>
            <person name="Li J."/>
            <person name="Ji K."/>
        </authorList>
    </citation>
    <scope>NUCLEOTIDE SEQUENCE</scope>
    <source>
        <strain evidence="7">JKM2019</strain>
    </source>
</reference>
<reference evidence="8" key="1">
    <citation type="submission" date="2013-05" db="EMBL/GenBank/DDBJ databases">
        <authorList>
            <person name="Yim A.K.Y."/>
            <person name="Chan T.F."/>
            <person name="Ji K.M."/>
            <person name="Liu X.Y."/>
            <person name="Zhou J.W."/>
            <person name="Li R.Q."/>
            <person name="Yang K.Y."/>
            <person name="Li J."/>
            <person name="Li M."/>
            <person name="Law P.T.W."/>
            <person name="Wu Y.L."/>
            <person name="Cai Z.L."/>
            <person name="Qin H."/>
            <person name="Bao Y."/>
            <person name="Leung R.K.K."/>
            <person name="Ng P.K.S."/>
            <person name="Zou J."/>
            <person name="Zhong X.J."/>
            <person name="Ran P.X."/>
            <person name="Zhong N.S."/>
            <person name="Liu Z.G."/>
            <person name="Tsui S.K.W."/>
        </authorList>
    </citation>
    <scope>NUCLEOTIDE SEQUENCE</scope>
    <source>
        <strain evidence="8">Derf</strain>
        <tissue evidence="8">Whole organism</tissue>
    </source>
</reference>
<name>A0A922LCZ5_DERFA</name>
<comment type="subcellular location">
    <subcellularLocation>
        <location evidence="1">Mitochondrion inner membrane</location>
        <topology evidence="1">Peripheral membrane protein</topology>
        <orientation evidence="1">Matrix side</orientation>
    </subcellularLocation>
</comment>
<evidence type="ECO:0000313" key="7">
    <source>
        <dbReference type="EMBL" id="KAH7641548.1"/>
    </source>
</evidence>
<dbReference type="Pfam" id="PF10231">
    <property type="entry name" value="COA8"/>
    <property type="match status" value="1"/>
</dbReference>